<organism evidence="2 3">
    <name type="scientific">Paenibacillus qinlingensis</name>
    <dbReference type="NCBI Taxonomy" id="1837343"/>
    <lineage>
        <taxon>Bacteria</taxon>
        <taxon>Bacillati</taxon>
        <taxon>Bacillota</taxon>
        <taxon>Bacilli</taxon>
        <taxon>Bacillales</taxon>
        <taxon>Paenibacillaceae</taxon>
        <taxon>Paenibacillus</taxon>
    </lineage>
</organism>
<protein>
    <submittedName>
        <fullName evidence="2">Uncharacterized protein</fullName>
    </submittedName>
</protein>
<proteinExistence type="predicted"/>
<comment type="caution">
    <text evidence="2">The sequence shown here is derived from an EMBL/GenBank/DDBJ whole genome shotgun (WGS) entry which is preliminary data.</text>
</comment>
<accession>A0ABU1P6Y2</accession>
<evidence type="ECO:0000313" key="2">
    <source>
        <dbReference type="EMBL" id="MDR6555443.1"/>
    </source>
</evidence>
<feature type="compositionally biased region" description="Polar residues" evidence="1">
    <location>
        <begin position="54"/>
        <end position="78"/>
    </location>
</feature>
<dbReference type="Proteomes" id="UP001267290">
    <property type="component" value="Unassembled WGS sequence"/>
</dbReference>
<sequence>MPTKGKSVGPGGRSTPMKSYPYKSHGPGGPANSNVSTTTNRGYEKGRTEGLRTNYKQTANGANSMAGRSNSPFNSSTT</sequence>
<evidence type="ECO:0000313" key="3">
    <source>
        <dbReference type="Proteomes" id="UP001267290"/>
    </source>
</evidence>
<gene>
    <name evidence="2" type="ORF">J2736_006705</name>
</gene>
<dbReference type="EMBL" id="JAVDSB010000030">
    <property type="protein sequence ID" value="MDR6555443.1"/>
    <property type="molecule type" value="Genomic_DNA"/>
</dbReference>
<feature type="compositionally biased region" description="Polar residues" evidence="1">
    <location>
        <begin position="31"/>
        <end position="41"/>
    </location>
</feature>
<name>A0ABU1P6Y2_9BACL</name>
<evidence type="ECO:0000256" key="1">
    <source>
        <dbReference type="SAM" id="MobiDB-lite"/>
    </source>
</evidence>
<dbReference type="RefSeq" id="WP_310502776.1">
    <property type="nucleotide sequence ID" value="NZ_JAVDSB010000030.1"/>
</dbReference>
<reference evidence="2 3" key="1">
    <citation type="submission" date="2023-07" db="EMBL/GenBank/DDBJ databases">
        <title>Sorghum-associated microbial communities from plants grown in Nebraska, USA.</title>
        <authorList>
            <person name="Schachtman D."/>
        </authorList>
    </citation>
    <scope>NUCLEOTIDE SEQUENCE [LARGE SCALE GENOMIC DNA]</scope>
    <source>
        <strain evidence="2 3">CC258</strain>
    </source>
</reference>
<feature type="region of interest" description="Disordered" evidence="1">
    <location>
        <begin position="1"/>
        <end position="78"/>
    </location>
</feature>
<keyword evidence="3" id="KW-1185">Reference proteome</keyword>